<evidence type="ECO:0000259" key="3">
    <source>
        <dbReference type="Pfam" id="PF00675"/>
    </source>
</evidence>
<evidence type="ECO:0000256" key="2">
    <source>
        <dbReference type="RuleBase" id="RU004447"/>
    </source>
</evidence>
<evidence type="ECO:0000313" key="5">
    <source>
        <dbReference type="EMBL" id="MST62182.1"/>
    </source>
</evidence>
<dbReference type="GO" id="GO:0046872">
    <property type="term" value="F:metal ion binding"/>
    <property type="evidence" value="ECO:0007669"/>
    <property type="project" value="InterPro"/>
</dbReference>
<dbReference type="PANTHER" id="PTHR11851:SF49">
    <property type="entry name" value="MITOCHONDRIAL-PROCESSING PEPTIDASE SUBUNIT ALPHA"/>
    <property type="match status" value="1"/>
</dbReference>
<dbReference type="Gene3D" id="3.30.830.10">
    <property type="entry name" value="Metalloenzyme, LuxS/M16 peptidase-like"/>
    <property type="match status" value="2"/>
</dbReference>
<dbReference type="InterPro" id="IPR011249">
    <property type="entry name" value="Metalloenz_LuxS/M16"/>
</dbReference>
<keyword evidence="6" id="KW-1185">Reference proteome</keyword>
<dbReference type="Pfam" id="PF05193">
    <property type="entry name" value="Peptidase_M16_C"/>
    <property type="match status" value="1"/>
</dbReference>
<comment type="caution">
    <text evidence="5">The sequence shown here is derived from an EMBL/GenBank/DDBJ whole genome shotgun (WGS) entry which is preliminary data.</text>
</comment>
<dbReference type="InterPro" id="IPR011765">
    <property type="entry name" value="Pept_M16_N"/>
</dbReference>
<dbReference type="GO" id="GO:0006508">
    <property type="term" value="P:proteolysis"/>
    <property type="evidence" value="ECO:0007669"/>
    <property type="project" value="InterPro"/>
</dbReference>
<evidence type="ECO:0000259" key="4">
    <source>
        <dbReference type="Pfam" id="PF05193"/>
    </source>
</evidence>
<name>A0A6N7XCX4_9FIRM</name>
<feature type="domain" description="Peptidase M16 C-terminal" evidence="4">
    <location>
        <begin position="166"/>
        <end position="341"/>
    </location>
</feature>
<protein>
    <submittedName>
        <fullName evidence="5">Insulinase family protein</fullName>
    </submittedName>
</protein>
<dbReference type="FunFam" id="3.30.830.10:FF:000008">
    <property type="entry name" value="Mitochondrial-processing peptidase subunit beta"/>
    <property type="match status" value="1"/>
</dbReference>
<dbReference type="PANTHER" id="PTHR11851">
    <property type="entry name" value="METALLOPROTEASE"/>
    <property type="match status" value="1"/>
</dbReference>
<dbReference type="Pfam" id="PF00675">
    <property type="entry name" value="Peptidase_M16"/>
    <property type="match status" value="1"/>
</dbReference>
<accession>A0A6N7XCX4</accession>
<evidence type="ECO:0000256" key="1">
    <source>
        <dbReference type="ARBA" id="ARBA00007261"/>
    </source>
</evidence>
<dbReference type="EMBL" id="VUNE01000002">
    <property type="protein sequence ID" value="MST62182.1"/>
    <property type="molecule type" value="Genomic_DNA"/>
</dbReference>
<dbReference type="SUPFAM" id="SSF63411">
    <property type="entry name" value="LuxS/MPP-like metallohydrolase"/>
    <property type="match status" value="2"/>
</dbReference>
<dbReference type="PROSITE" id="PS00143">
    <property type="entry name" value="INSULINASE"/>
    <property type="match status" value="1"/>
</dbReference>
<feature type="domain" description="Peptidase M16 N-terminal" evidence="3">
    <location>
        <begin position="18"/>
        <end position="160"/>
    </location>
</feature>
<reference evidence="5 6" key="1">
    <citation type="submission" date="2019-08" db="EMBL/GenBank/DDBJ databases">
        <title>In-depth cultivation of the pig gut microbiome towards novel bacterial diversity and tailored functional studies.</title>
        <authorList>
            <person name="Wylensek D."/>
            <person name="Hitch T.C.A."/>
            <person name="Clavel T."/>
        </authorList>
    </citation>
    <scope>NUCLEOTIDE SEQUENCE [LARGE SCALE GENOMIC DNA]</scope>
    <source>
        <strain evidence="5 6">WCA-SAB-591-4A-A</strain>
    </source>
</reference>
<dbReference type="Proteomes" id="UP000440713">
    <property type="component" value="Unassembled WGS sequence"/>
</dbReference>
<dbReference type="InterPro" id="IPR007863">
    <property type="entry name" value="Peptidase_M16_C"/>
</dbReference>
<evidence type="ECO:0000313" key="6">
    <source>
        <dbReference type="Proteomes" id="UP000440713"/>
    </source>
</evidence>
<sequence length="415" mass="47837">MNIKYKTLENGLRIVGDEVPYVHSVSLGVWINTGSRMEDESNFGIAHFIEHMLFKGTKNRSAKKISNDIDYYGGNINAFTTQDNTCYHVKMPYNHIERGIEVLSDIIKNSVFDDDDIKKEKSVISEEIKMYNDSPEDYLYEKLLNVTYNNKGAGRSILGTEESVNNINRDKIVDFFYNNYLPNNSVVVVSGNFDFDEITMLIEDYFGDWKSGNVLGVREGQEFLPVDFVENRDDEQSNIAILFKSLMDENYKDFVSIKILGNIFGNSPSSRLFQKIREEKGLTYSIYSADNFYVNGSEFGIFASVATENLLEVYKLILEEIELIKREYVSDFELNFAKEQYKGSAMMNVEDTEDRMLLIGEYEINGQRLKNIEEIVEYVDSIDIDYMRNVIDIIFSNPMSIGITGRNVEPIMKLR</sequence>
<dbReference type="InterPro" id="IPR001431">
    <property type="entry name" value="Pept_M16_Zn_BS"/>
</dbReference>
<dbReference type="InterPro" id="IPR050361">
    <property type="entry name" value="MPP/UQCRC_Complex"/>
</dbReference>
<dbReference type="GO" id="GO:0004222">
    <property type="term" value="F:metalloendopeptidase activity"/>
    <property type="evidence" value="ECO:0007669"/>
    <property type="project" value="InterPro"/>
</dbReference>
<gene>
    <name evidence="5" type="ORF">FYJ71_04230</name>
</gene>
<organism evidence="5 6">
    <name type="scientific">Peptostreptococcus porci</name>
    <dbReference type="NCBI Taxonomy" id="2652282"/>
    <lineage>
        <taxon>Bacteria</taxon>
        <taxon>Bacillati</taxon>
        <taxon>Bacillota</taxon>
        <taxon>Clostridia</taxon>
        <taxon>Peptostreptococcales</taxon>
        <taxon>Peptostreptococcaceae</taxon>
        <taxon>Peptostreptococcus</taxon>
    </lineage>
</organism>
<comment type="similarity">
    <text evidence="1 2">Belongs to the peptidase M16 family.</text>
</comment>
<proteinExistence type="inferred from homology"/>
<dbReference type="AlphaFoldDB" id="A0A6N7XCX4"/>